<organism evidence="3 4">
    <name type="scientific">Acidaminobacter hydrogenoformans DSM 2784</name>
    <dbReference type="NCBI Taxonomy" id="1120920"/>
    <lineage>
        <taxon>Bacteria</taxon>
        <taxon>Bacillati</taxon>
        <taxon>Bacillota</taxon>
        <taxon>Clostridia</taxon>
        <taxon>Peptostreptococcales</taxon>
        <taxon>Acidaminobacteraceae</taxon>
        <taxon>Acidaminobacter</taxon>
    </lineage>
</organism>
<dbReference type="AlphaFoldDB" id="A0A1G5RU94"/>
<gene>
    <name evidence="3" type="ORF">SAMN03080599_00900</name>
</gene>
<feature type="chain" id="PRO_5038354463" evidence="2">
    <location>
        <begin position="28"/>
        <end position="354"/>
    </location>
</feature>
<dbReference type="OrthoDB" id="1707591at2"/>
<name>A0A1G5RU94_9FIRM</name>
<dbReference type="RefSeq" id="WP_092589696.1">
    <property type="nucleotide sequence ID" value="NZ_FMWL01000003.1"/>
</dbReference>
<dbReference type="PROSITE" id="PS51257">
    <property type="entry name" value="PROKAR_LIPOPROTEIN"/>
    <property type="match status" value="1"/>
</dbReference>
<reference evidence="3 4" key="1">
    <citation type="submission" date="2016-10" db="EMBL/GenBank/DDBJ databases">
        <authorList>
            <person name="de Groot N.N."/>
        </authorList>
    </citation>
    <scope>NUCLEOTIDE SEQUENCE [LARGE SCALE GENOMIC DNA]</scope>
    <source>
        <strain evidence="3 4">DSM 2784</strain>
    </source>
</reference>
<protein>
    <submittedName>
        <fullName evidence="3">Uncharacterized protein</fullName>
    </submittedName>
</protein>
<evidence type="ECO:0000256" key="2">
    <source>
        <dbReference type="SAM" id="SignalP"/>
    </source>
</evidence>
<sequence length="354" mass="39851">MFRLNNFKVSKLIFVVLSVFIFSLALTACGGNAETPPDSQVPPEEPGVNIPDPKDEPEEPEVPDASNEEAQKKTIEDFEKYLLDYPGIEGIATLATIVEAQIETLSPEYADQMLSLFEGAQIKALERDANYGAVSDALAAKLFEREIFNREALNMVIETPSSLGDQALSDEIQAYREAYFTVETQEGMYYLVIDYDQYMNYLPGLGDWFAGYLKSMARELSARTFSDAAMIISLDEMWGRVTAVEALLSQMDNTQLPEALRSSHQNLQHYFVMLMNALVYGGNNTPVYAYDTNTMTEARIRFYDAHEFPSQTPLYESFEAFKATAKEEGYKLTDRVNSAREAIFDVVEAVYLQP</sequence>
<dbReference type="EMBL" id="FMWL01000003">
    <property type="protein sequence ID" value="SCZ77702.1"/>
    <property type="molecule type" value="Genomic_DNA"/>
</dbReference>
<keyword evidence="2" id="KW-0732">Signal</keyword>
<evidence type="ECO:0000313" key="4">
    <source>
        <dbReference type="Proteomes" id="UP000199208"/>
    </source>
</evidence>
<keyword evidence="4" id="KW-1185">Reference proteome</keyword>
<dbReference type="STRING" id="1120920.SAMN03080599_00900"/>
<feature type="signal peptide" evidence="2">
    <location>
        <begin position="1"/>
        <end position="27"/>
    </location>
</feature>
<dbReference type="Proteomes" id="UP000199208">
    <property type="component" value="Unassembled WGS sequence"/>
</dbReference>
<proteinExistence type="predicted"/>
<feature type="region of interest" description="Disordered" evidence="1">
    <location>
        <begin position="33"/>
        <end position="70"/>
    </location>
</feature>
<evidence type="ECO:0000313" key="3">
    <source>
        <dbReference type="EMBL" id="SCZ77702.1"/>
    </source>
</evidence>
<evidence type="ECO:0000256" key="1">
    <source>
        <dbReference type="SAM" id="MobiDB-lite"/>
    </source>
</evidence>
<accession>A0A1G5RU94</accession>